<evidence type="ECO:0000256" key="5">
    <source>
        <dbReference type="ARBA" id="ARBA00022764"/>
    </source>
</evidence>
<dbReference type="GO" id="GO:0005506">
    <property type="term" value="F:iron ion binding"/>
    <property type="evidence" value="ECO:0007669"/>
    <property type="project" value="InterPro"/>
</dbReference>
<organism evidence="12 13">
    <name type="scientific">Ramlibacter lithotrophicus</name>
    <dbReference type="NCBI Taxonomy" id="2606681"/>
    <lineage>
        <taxon>Bacteria</taxon>
        <taxon>Pseudomonadati</taxon>
        <taxon>Pseudomonadota</taxon>
        <taxon>Betaproteobacteria</taxon>
        <taxon>Burkholderiales</taxon>
        <taxon>Comamonadaceae</taxon>
        <taxon>Ramlibacter</taxon>
    </lineage>
</organism>
<feature type="chain" id="PRO_5031372948" evidence="10">
    <location>
        <begin position="29"/>
        <end position="201"/>
    </location>
</feature>
<dbReference type="InterPro" id="IPR024167">
    <property type="entry name" value="Cytochrome_c4-like"/>
</dbReference>
<feature type="domain" description="Cytochrome c" evidence="11">
    <location>
        <begin position="6"/>
        <end position="104"/>
    </location>
</feature>
<gene>
    <name evidence="12" type="ORF">RAMLITH_20825</name>
</gene>
<feature type="binding site" description="covalent" evidence="8">
    <location>
        <position position="41"/>
    </location>
    <ligand>
        <name>heme c</name>
        <dbReference type="ChEBI" id="CHEBI:61717"/>
        <label>1</label>
    </ligand>
</feature>
<sequence>MPGPDPARAAGRKLAAAALLCFVASAPAQQPPPQAAACAACHGPGGNSQQPLVPSLAGQPKLFIENQLVLVREGLREIPPMKGLLDGMADAELVALAQYFSAQKPVRPATGPRDAAAYARGEALSAKMHCGSCHLPDYAGREQIPRLAGQHEAFLLQSMKQLRDRPGPGRDTIMAASLYGLKDADLADLAHFLAHFGASGS</sequence>
<dbReference type="GO" id="GO:0042597">
    <property type="term" value="C:periplasmic space"/>
    <property type="evidence" value="ECO:0007669"/>
    <property type="project" value="UniProtKB-SubCell"/>
</dbReference>
<dbReference type="PIRSF" id="PIRSF000005">
    <property type="entry name" value="Cytochrome_c4"/>
    <property type="match status" value="1"/>
</dbReference>
<keyword evidence="5" id="KW-0574">Periplasm</keyword>
<feature type="binding site" description="axial binding residue" evidence="9">
    <location>
        <position position="81"/>
    </location>
    <ligand>
        <name>heme c</name>
        <dbReference type="ChEBI" id="CHEBI:61717"/>
        <label>1</label>
    </ligand>
    <ligandPart>
        <name>Fe</name>
        <dbReference type="ChEBI" id="CHEBI:18248"/>
    </ligandPart>
</feature>
<dbReference type="PANTHER" id="PTHR33751:SF9">
    <property type="entry name" value="CYTOCHROME C4"/>
    <property type="match status" value="1"/>
</dbReference>
<dbReference type="AlphaFoldDB" id="A0A7X6DJE1"/>
<feature type="binding site" description="covalent" evidence="8">
    <location>
        <position position="38"/>
    </location>
    <ligand>
        <name>heme c</name>
        <dbReference type="ChEBI" id="CHEBI:61717"/>
        <label>1</label>
    </ligand>
</feature>
<dbReference type="EMBL" id="VTOX01000009">
    <property type="protein sequence ID" value="NKE68266.1"/>
    <property type="molecule type" value="Genomic_DNA"/>
</dbReference>
<dbReference type="Gene3D" id="1.10.760.10">
    <property type="entry name" value="Cytochrome c-like domain"/>
    <property type="match status" value="2"/>
</dbReference>
<keyword evidence="10" id="KW-0732">Signal</keyword>
<comment type="caution">
    <text evidence="12">The sequence shown here is derived from an EMBL/GenBank/DDBJ whole genome shotgun (WGS) entry which is preliminary data.</text>
</comment>
<comment type="PTM">
    <text evidence="8">Binds 2 heme c groups covalently per subunit.</text>
</comment>
<dbReference type="Proteomes" id="UP000521868">
    <property type="component" value="Unassembled WGS sequence"/>
</dbReference>
<feature type="binding site" description="covalent" evidence="8">
    <location>
        <position position="130"/>
    </location>
    <ligand>
        <name>heme c</name>
        <dbReference type="ChEBI" id="CHEBI:61717"/>
        <label>2</label>
    </ligand>
</feature>
<keyword evidence="7 9" id="KW-0408">Iron</keyword>
<evidence type="ECO:0000256" key="3">
    <source>
        <dbReference type="ARBA" id="ARBA00022617"/>
    </source>
</evidence>
<protein>
    <submittedName>
        <fullName evidence="12">C-type cytochrome</fullName>
    </submittedName>
</protein>
<dbReference type="InterPro" id="IPR050597">
    <property type="entry name" value="Cytochrome_c_Oxidase_Subunit"/>
</dbReference>
<evidence type="ECO:0000256" key="7">
    <source>
        <dbReference type="ARBA" id="ARBA00023004"/>
    </source>
</evidence>
<keyword evidence="2" id="KW-0813">Transport</keyword>
<reference evidence="12 13" key="1">
    <citation type="journal article" date="2020" name="Nature">
        <title>Bacterial chemolithoautotrophy via manganese oxidation.</title>
        <authorList>
            <person name="Yu H."/>
            <person name="Leadbetter J.R."/>
        </authorList>
    </citation>
    <scope>NUCLEOTIDE SEQUENCE [LARGE SCALE GENOMIC DNA]</scope>
    <source>
        <strain evidence="12 13">RBP-1</strain>
    </source>
</reference>
<name>A0A7X6DJE1_9BURK</name>
<evidence type="ECO:0000259" key="11">
    <source>
        <dbReference type="PROSITE" id="PS51007"/>
    </source>
</evidence>
<dbReference type="Pfam" id="PF13442">
    <property type="entry name" value="Cytochrome_CBB3"/>
    <property type="match status" value="1"/>
</dbReference>
<comment type="subcellular location">
    <subcellularLocation>
        <location evidence="1">Periplasm</location>
    </subcellularLocation>
</comment>
<evidence type="ECO:0000256" key="2">
    <source>
        <dbReference type="ARBA" id="ARBA00022448"/>
    </source>
</evidence>
<dbReference type="InterPro" id="IPR009056">
    <property type="entry name" value="Cyt_c-like_dom"/>
</dbReference>
<evidence type="ECO:0000256" key="4">
    <source>
        <dbReference type="ARBA" id="ARBA00022723"/>
    </source>
</evidence>
<evidence type="ECO:0000256" key="8">
    <source>
        <dbReference type="PIRSR" id="PIRSR000005-1"/>
    </source>
</evidence>
<dbReference type="RefSeq" id="WP_168109388.1">
    <property type="nucleotide sequence ID" value="NZ_VTOX01000009.1"/>
</dbReference>
<accession>A0A7X6DJE1</accession>
<keyword evidence="3 8" id="KW-0349">Heme</keyword>
<dbReference type="GO" id="GO:0009055">
    <property type="term" value="F:electron transfer activity"/>
    <property type="evidence" value="ECO:0007669"/>
    <property type="project" value="InterPro"/>
</dbReference>
<dbReference type="SUPFAM" id="SSF46626">
    <property type="entry name" value="Cytochrome c"/>
    <property type="match status" value="2"/>
</dbReference>
<dbReference type="Pfam" id="PF00034">
    <property type="entry name" value="Cytochrom_C"/>
    <property type="match status" value="1"/>
</dbReference>
<keyword evidence="4 9" id="KW-0479">Metal-binding</keyword>
<evidence type="ECO:0000313" key="13">
    <source>
        <dbReference type="Proteomes" id="UP000521868"/>
    </source>
</evidence>
<dbReference type="InterPro" id="IPR036909">
    <property type="entry name" value="Cyt_c-like_dom_sf"/>
</dbReference>
<evidence type="ECO:0000256" key="1">
    <source>
        <dbReference type="ARBA" id="ARBA00004418"/>
    </source>
</evidence>
<feature type="binding site" description="axial binding residue" evidence="9">
    <location>
        <position position="134"/>
    </location>
    <ligand>
        <name>heme c</name>
        <dbReference type="ChEBI" id="CHEBI:61717"/>
        <label>2</label>
    </ligand>
    <ligandPart>
        <name>Fe</name>
        <dbReference type="ChEBI" id="CHEBI:18248"/>
    </ligandPart>
</feature>
<feature type="signal peptide" evidence="10">
    <location>
        <begin position="1"/>
        <end position="28"/>
    </location>
</feature>
<proteinExistence type="predicted"/>
<feature type="domain" description="Cytochrome c" evidence="11">
    <location>
        <begin position="116"/>
        <end position="197"/>
    </location>
</feature>
<evidence type="ECO:0000313" key="12">
    <source>
        <dbReference type="EMBL" id="NKE68266.1"/>
    </source>
</evidence>
<feature type="binding site" description="axial binding residue" evidence="9">
    <location>
        <position position="42"/>
    </location>
    <ligand>
        <name>heme c</name>
        <dbReference type="ChEBI" id="CHEBI:61717"/>
        <label>1</label>
    </ligand>
    <ligandPart>
        <name>Fe</name>
        <dbReference type="ChEBI" id="CHEBI:18248"/>
    </ligandPart>
</feature>
<dbReference type="PANTHER" id="PTHR33751">
    <property type="entry name" value="CBB3-TYPE CYTOCHROME C OXIDASE SUBUNIT FIXP"/>
    <property type="match status" value="1"/>
</dbReference>
<feature type="binding site" description="covalent" evidence="8">
    <location>
        <position position="133"/>
    </location>
    <ligand>
        <name>heme c</name>
        <dbReference type="ChEBI" id="CHEBI:61717"/>
        <label>2</label>
    </ligand>
</feature>
<keyword evidence="6" id="KW-0249">Electron transport</keyword>
<dbReference type="PROSITE" id="PS51007">
    <property type="entry name" value="CYTC"/>
    <property type="match status" value="2"/>
</dbReference>
<feature type="binding site" description="axial binding residue" evidence="9">
    <location>
        <position position="174"/>
    </location>
    <ligand>
        <name>heme c</name>
        <dbReference type="ChEBI" id="CHEBI:61717"/>
        <label>2</label>
    </ligand>
    <ligandPart>
        <name>Fe</name>
        <dbReference type="ChEBI" id="CHEBI:18248"/>
    </ligandPart>
</feature>
<dbReference type="GO" id="GO:0020037">
    <property type="term" value="F:heme binding"/>
    <property type="evidence" value="ECO:0007669"/>
    <property type="project" value="InterPro"/>
</dbReference>
<keyword evidence="13" id="KW-1185">Reference proteome</keyword>
<evidence type="ECO:0000256" key="6">
    <source>
        <dbReference type="ARBA" id="ARBA00022982"/>
    </source>
</evidence>
<evidence type="ECO:0000256" key="10">
    <source>
        <dbReference type="SAM" id="SignalP"/>
    </source>
</evidence>
<evidence type="ECO:0000256" key="9">
    <source>
        <dbReference type="PIRSR" id="PIRSR000005-2"/>
    </source>
</evidence>